<comment type="subcellular location">
    <subcellularLocation>
        <location evidence="1">Chromosome</location>
    </subcellularLocation>
</comment>
<evidence type="ECO:0000256" key="1">
    <source>
        <dbReference type="ARBA" id="ARBA00004286"/>
    </source>
</evidence>
<reference evidence="9" key="1">
    <citation type="submission" date="2022-08" db="EMBL/GenBank/DDBJ databases">
        <title>A Global Phylogenomic Analysis of the Shiitake Genus Lentinula.</title>
        <authorList>
            <consortium name="DOE Joint Genome Institute"/>
            <person name="Sierra-Patev S."/>
            <person name="Min B."/>
            <person name="Naranjo-Ortiz M."/>
            <person name="Looney B."/>
            <person name="Konkel Z."/>
            <person name="Slot J.C."/>
            <person name="Sakamoto Y."/>
            <person name="Steenwyk J.L."/>
            <person name="Rokas A."/>
            <person name="Carro J."/>
            <person name="Camarero S."/>
            <person name="Ferreira P."/>
            <person name="Molpeceres G."/>
            <person name="Ruiz-Duenas F.J."/>
            <person name="Serrano A."/>
            <person name="Henrissat B."/>
            <person name="Drula E."/>
            <person name="Hughes K.W."/>
            <person name="Mata J.L."/>
            <person name="Ishikawa N.K."/>
            <person name="Vargas-Isla R."/>
            <person name="Ushijima S."/>
            <person name="Smith C.A."/>
            <person name="Ahrendt S."/>
            <person name="Andreopoulos W."/>
            <person name="He G."/>
            <person name="Labutti K."/>
            <person name="Lipzen A."/>
            <person name="Ng V."/>
            <person name="Riley R."/>
            <person name="Sandor L."/>
            <person name="Barry K."/>
            <person name="Martinez A.T."/>
            <person name="Xiao Y."/>
            <person name="Gibbons J.G."/>
            <person name="Terashima K."/>
            <person name="Grigoriev I.V."/>
            <person name="Hibbett D.S."/>
        </authorList>
    </citation>
    <scope>NUCLEOTIDE SEQUENCE</scope>
    <source>
        <strain evidence="9">JLM2183</strain>
    </source>
</reference>
<keyword evidence="3" id="KW-0158">Chromosome</keyword>
<dbReference type="Gene3D" id="1.25.10.10">
    <property type="entry name" value="Leucine-rich Repeat Variant"/>
    <property type="match status" value="1"/>
</dbReference>
<protein>
    <submittedName>
        <fullName evidence="9">Nuclear condensing complex subunit</fullName>
    </submittedName>
</protein>
<comment type="similarity">
    <text evidence="2">Belongs to the CND3 (condensin subunit 3) family.</text>
</comment>
<dbReference type="GO" id="GO:0007076">
    <property type="term" value="P:mitotic chromosome condensation"/>
    <property type="evidence" value="ECO:0007669"/>
    <property type="project" value="InterPro"/>
</dbReference>
<keyword evidence="7" id="KW-0131">Cell cycle</keyword>
<evidence type="ECO:0000259" key="8">
    <source>
        <dbReference type="Pfam" id="PF12719"/>
    </source>
</evidence>
<keyword evidence="10" id="KW-1185">Reference proteome</keyword>
<dbReference type="PANTHER" id="PTHR14418:SF5">
    <property type="entry name" value="CONDENSIN COMPLEX SUBUNIT 3"/>
    <property type="match status" value="1"/>
</dbReference>
<dbReference type="Pfam" id="PF12719">
    <property type="entry name" value="Cnd3"/>
    <property type="match status" value="1"/>
</dbReference>
<dbReference type="InterPro" id="IPR027165">
    <property type="entry name" value="CND3"/>
</dbReference>
<feature type="domain" description="Nuclear condensin complex subunit 3 C-terminal" evidence="8">
    <location>
        <begin position="601"/>
        <end position="882"/>
    </location>
</feature>
<gene>
    <name evidence="9" type="ORF">J3R30DRAFT_3278192</name>
</gene>
<sequence length="988" mass="113681">MTRGASQKLVNASVFLNTIPIRVSEIFHQVQLSSSNHHRNKITLHKIFQDAISIRKATTDGYILTGLRKFEQIIFLMIVRLLETKKGAAGDRVVKFFVEFLKYTHEKGYTHALSTMPHNDPIDEDEPESDDLYESNPQMFTMRLVNELLKNGSTSRNNNARYRSAELCANIALGLVQIHESIYFSFREILLDRINDKDWNIRQQAAAVLCAFQRVEDSEELKDRDLSPLSGILLETLSYDIKEDVRLAIVNKLDINDNTIDDILSRTRDAAVRIRKEVYSVLEKNVVIGEENDEDDELEMGSTHLKTLTTAQRDLIIQNGLGDRDPGVRDSAVKLFTKWVKTIAMENASQERPQGNLQETNLVQVLALFNLCANNSLSEVIAKMFETNLGILNDISFDNMDWLSFSPEIAFLVRVYIEHCAKNKHIGRLDEVFPVIMDFAIYLQEYFNAMIDAFRRYQEEASDADLDDVARAILQDEIDNQAFITCEMLKMSIHLDYGDEVGRRKLDQLIREFLVHKDLPDGLIVPCVNLLKEVTANERDLICIINDNIIPSLYRNRQINNVPFVNSDAINVTPPSLSSRERRARKDLSNNDQANDIVNMRCLSICESMLVLVDAMAIEDSSSVRAIVDLVYSAAFRKTDDKIKEKGFRCFALIGLLNDSVAVKALKFFLKHMKNRDLPEELRLLATQATFDLLLWYGQAKLVEWCNAEKLIVWFVNALEKEHSSEDMRALLCEGLAKLMNEAVLVDERITTLLVNNYFSPEYTENQKLKQCLSFFFYNYCSFLPDNQVRISKAFMPTFLKLCSMHRKGQLDSEFNSVALVTQFADMILTWTHPNEQEKLKKHGISLDTRAHFDLVFEIVKKLLKDPTLLKEHKRILFDVLSHKIYLPDKVNDDEVGQLYILIEKIPSFYPFPNVSSRKAFAKFQVQFTKKYEEQLEASTEPNFSESCFNNRDLSTGKLRKKRFVMSILFLRCSHSQLNHVGYKCLPN</sequence>
<keyword evidence="4" id="KW-0132">Cell division</keyword>
<dbReference type="PANTHER" id="PTHR14418">
    <property type="entry name" value="CONDENSIN COMPLEX SUBUNIT 3-RELATED"/>
    <property type="match status" value="1"/>
</dbReference>
<accession>A0A9W9AT43</accession>
<organism evidence="9 10">
    <name type="scientific">Lentinula aciculospora</name>
    <dbReference type="NCBI Taxonomy" id="153920"/>
    <lineage>
        <taxon>Eukaryota</taxon>
        <taxon>Fungi</taxon>
        <taxon>Dikarya</taxon>
        <taxon>Basidiomycota</taxon>
        <taxon>Agaricomycotina</taxon>
        <taxon>Agaricomycetes</taxon>
        <taxon>Agaricomycetidae</taxon>
        <taxon>Agaricales</taxon>
        <taxon>Marasmiineae</taxon>
        <taxon>Omphalotaceae</taxon>
        <taxon>Lentinula</taxon>
    </lineage>
</organism>
<evidence type="ECO:0000256" key="7">
    <source>
        <dbReference type="ARBA" id="ARBA00023306"/>
    </source>
</evidence>
<dbReference type="InterPro" id="IPR016024">
    <property type="entry name" value="ARM-type_fold"/>
</dbReference>
<dbReference type="InterPro" id="IPR011989">
    <property type="entry name" value="ARM-like"/>
</dbReference>
<dbReference type="OrthoDB" id="27187at2759"/>
<dbReference type="GO" id="GO:0000793">
    <property type="term" value="C:condensed chromosome"/>
    <property type="evidence" value="ECO:0007669"/>
    <property type="project" value="TreeGrafter"/>
</dbReference>
<name>A0A9W9AT43_9AGAR</name>
<dbReference type="EMBL" id="JAOTPV010000001">
    <property type="protein sequence ID" value="KAJ4489932.1"/>
    <property type="molecule type" value="Genomic_DNA"/>
</dbReference>
<keyword evidence="6" id="KW-0226">DNA condensation</keyword>
<evidence type="ECO:0000256" key="4">
    <source>
        <dbReference type="ARBA" id="ARBA00022618"/>
    </source>
</evidence>
<evidence type="ECO:0000313" key="10">
    <source>
        <dbReference type="Proteomes" id="UP001150266"/>
    </source>
</evidence>
<evidence type="ECO:0000256" key="3">
    <source>
        <dbReference type="ARBA" id="ARBA00022454"/>
    </source>
</evidence>
<comment type="caution">
    <text evidence="9">The sequence shown here is derived from an EMBL/GenBank/DDBJ whole genome shotgun (WGS) entry which is preliminary data.</text>
</comment>
<evidence type="ECO:0000256" key="6">
    <source>
        <dbReference type="ARBA" id="ARBA00023067"/>
    </source>
</evidence>
<dbReference type="SUPFAM" id="SSF48371">
    <property type="entry name" value="ARM repeat"/>
    <property type="match status" value="1"/>
</dbReference>
<dbReference type="GO" id="GO:0051301">
    <property type="term" value="P:cell division"/>
    <property type="evidence" value="ECO:0007669"/>
    <property type="project" value="UniProtKB-KW"/>
</dbReference>
<evidence type="ECO:0000313" key="9">
    <source>
        <dbReference type="EMBL" id="KAJ4489932.1"/>
    </source>
</evidence>
<dbReference type="GO" id="GO:0000796">
    <property type="term" value="C:condensin complex"/>
    <property type="evidence" value="ECO:0007669"/>
    <property type="project" value="InterPro"/>
</dbReference>
<dbReference type="Proteomes" id="UP001150266">
    <property type="component" value="Unassembled WGS sequence"/>
</dbReference>
<keyword evidence="5" id="KW-0498">Mitosis</keyword>
<evidence type="ECO:0000256" key="5">
    <source>
        <dbReference type="ARBA" id="ARBA00022776"/>
    </source>
</evidence>
<proteinExistence type="inferred from homology"/>
<evidence type="ECO:0000256" key="2">
    <source>
        <dbReference type="ARBA" id="ARBA00006533"/>
    </source>
</evidence>
<dbReference type="AlphaFoldDB" id="A0A9W9AT43"/>
<dbReference type="InterPro" id="IPR025977">
    <property type="entry name" value="Cnd3_C"/>
</dbReference>